<dbReference type="AlphaFoldDB" id="A0A7S9DVE0"/>
<dbReference type="InterPro" id="IPR002931">
    <property type="entry name" value="Transglutaminase-like"/>
</dbReference>
<dbReference type="InterPro" id="IPR038765">
    <property type="entry name" value="Papain-like_cys_pep_sf"/>
</dbReference>
<dbReference type="Pfam" id="PF11992">
    <property type="entry name" value="TgpA_N"/>
    <property type="match status" value="1"/>
</dbReference>
<dbReference type="EMBL" id="CP064795">
    <property type="protein sequence ID" value="QPG04644.1"/>
    <property type="molecule type" value="Genomic_DNA"/>
</dbReference>
<dbReference type="InterPro" id="IPR052901">
    <property type="entry name" value="Bact_TGase-like"/>
</dbReference>
<accession>A0A7S9DVE0</accession>
<keyword evidence="4" id="KW-1185">Reference proteome</keyword>
<evidence type="ECO:0000313" key="3">
    <source>
        <dbReference type="EMBL" id="QPG04644.1"/>
    </source>
</evidence>
<evidence type="ECO:0000259" key="2">
    <source>
        <dbReference type="SMART" id="SM00460"/>
    </source>
</evidence>
<dbReference type="SMART" id="SM00460">
    <property type="entry name" value="TGc"/>
    <property type="match status" value="1"/>
</dbReference>
<keyword evidence="1" id="KW-0812">Transmembrane</keyword>
<gene>
    <name evidence="3" type="ORF">IT774_10420</name>
</gene>
<dbReference type="Gene3D" id="3.10.620.30">
    <property type="match status" value="1"/>
</dbReference>
<dbReference type="InterPro" id="IPR021878">
    <property type="entry name" value="TgpA_N"/>
</dbReference>
<dbReference type="KEGG" id="smaa:IT774_10420"/>
<proteinExistence type="predicted"/>
<feature type="domain" description="Transglutaminase-like" evidence="2">
    <location>
        <begin position="248"/>
        <end position="318"/>
    </location>
</feature>
<name>A0A7S9DVE0_9ALTE</name>
<reference evidence="3 4" key="1">
    <citation type="submission" date="2020-11" db="EMBL/GenBank/DDBJ databases">
        <title>Complete genome sequence for Salinimonas sp. strain G2-b.</title>
        <authorList>
            <person name="Park S.-J."/>
        </authorList>
    </citation>
    <scope>NUCLEOTIDE SEQUENCE [LARGE SCALE GENOMIC DNA]</scope>
    <source>
        <strain evidence="3 4">G2-b</strain>
    </source>
</reference>
<dbReference type="PANTHER" id="PTHR42736">
    <property type="entry name" value="PROTEIN-GLUTAMINE GAMMA-GLUTAMYLTRANSFERASE"/>
    <property type="match status" value="1"/>
</dbReference>
<protein>
    <submittedName>
        <fullName evidence="3">DUF3488 domain-containing transglutaminase family protein</fullName>
    </submittedName>
</protein>
<feature type="transmembrane region" description="Helical" evidence="1">
    <location>
        <begin position="396"/>
        <end position="416"/>
    </location>
</feature>
<evidence type="ECO:0000256" key="1">
    <source>
        <dbReference type="SAM" id="Phobius"/>
    </source>
</evidence>
<organism evidence="3 4">
    <name type="scientific">Salinimonas marina</name>
    <dbReference type="NCBI Taxonomy" id="2785918"/>
    <lineage>
        <taxon>Bacteria</taxon>
        <taxon>Pseudomonadati</taxon>
        <taxon>Pseudomonadota</taxon>
        <taxon>Gammaproteobacteria</taxon>
        <taxon>Alteromonadales</taxon>
        <taxon>Alteromonadaceae</taxon>
        <taxon>Alteromonas/Salinimonas group</taxon>
        <taxon>Salinimonas</taxon>
    </lineage>
</organism>
<dbReference type="Pfam" id="PF01841">
    <property type="entry name" value="Transglut_core"/>
    <property type="match status" value="1"/>
</dbReference>
<sequence length="511" mass="57492">MLKIGLQALPIAVILFVALPHLPPLWGMPEGKSSETGLSEKITPGDVANLTRSDEKVFTATFKNTVPTMQQRYWRAMVLEQFDGKSWQVGDYRQARKQLLQLRPTTYQSEPAGERFSYQLLAEGNGNAWLYSLGTTVPATSNSASKIVVADDHTIMSRQPVLNRQTFNFNSYPAAPLKITGGQAELQVNLEYPEASNPRTVRWAKGLYQQSGDNTVFANRLMQYFATENFSYTLTPPVMPAAPVDAFLFEARQGFCAHYASAMALAFRAAGIPARLVSGYQGGDLISAKVMNVYQYDAHAWVEASLDGKTWQQFDPTTMVAASRLLYGFQSAFSNQQQDLPLFSRNRAHNVPALAQLYQFADTINYQWNRWVLGFDGATQQDMFTRLLGNTSMERMTLFMLAVVLFIAGLLAFYFVPRPAPRIKSESLRLYQDAQQEIYKVTGIARHNTSARTYARHVSGHINAAACTALDNFVKVFEAIEYQPGDHTKQRQLLRQHFKQLKKSLRHHPAK</sequence>
<keyword evidence="1" id="KW-0472">Membrane</keyword>
<dbReference type="PANTHER" id="PTHR42736:SF1">
    <property type="entry name" value="PROTEIN-GLUTAMINE GAMMA-GLUTAMYLTRANSFERASE"/>
    <property type="match status" value="1"/>
</dbReference>
<keyword evidence="1" id="KW-1133">Transmembrane helix</keyword>
<evidence type="ECO:0000313" key="4">
    <source>
        <dbReference type="Proteomes" id="UP000595095"/>
    </source>
</evidence>
<dbReference type="Proteomes" id="UP000595095">
    <property type="component" value="Chromosome"/>
</dbReference>
<dbReference type="SUPFAM" id="SSF54001">
    <property type="entry name" value="Cysteine proteinases"/>
    <property type="match status" value="1"/>
</dbReference>